<dbReference type="PROSITE" id="PS50280">
    <property type="entry name" value="SET"/>
    <property type="match status" value="1"/>
</dbReference>
<name>A0AAE0C499_9CHLO</name>
<evidence type="ECO:0000313" key="5">
    <source>
        <dbReference type="Proteomes" id="UP001190700"/>
    </source>
</evidence>
<dbReference type="InterPro" id="IPR053185">
    <property type="entry name" value="SET_domain_protein"/>
</dbReference>
<dbReference type="SMART" id="SM00317">
    <property type="entry name" value="SET"/>
    <property type="match status" value="1"/>
</dbReference>
<evidence type="ECO:0000256" key="1">
    <source>
        <dbReference type="SAM" id="MobiDB-lite"/>
    </source>
</evidence>
<protein>
    <recommendedName>
        <fullName evidence="2">SET domain-containing protein</fullName>
    </recommendedName>
</protein>
<feature type="region of interest" description="Disordered" evidence="1">
    <location>
        <begin position="1"/>
        <end position="27"/>
    </location>
</feature>
<dbReference type="Pfam" id="PF00856">
    <property type="entry name" value="SET"/>
    <property type="match status" value="1"/>
</dbReference>
<feature type="compositionally biased region" description="Basic residues" evidence="1">
    <location>
        <begin position="1"/>
        <end position="10"/>
    </location>
</feature>
<dbReference type="AlphaFoldDB" id="A0AAE0C499"/>
<evidence type="ECO:0000259" key="2">
    <source>
        <dbReference type="PROSITE" id="PS50280"/>
    </source>
</evidence>
<feature type="domain" description="SET" evidence="2">
    <location>
        <begin position="37"/>
        <end position="183"/>
    </location>
</feature>
<dbReference type="InterPro" id="IPR046341">
    <property type="entry name" value="SET_dom_sf"/>
</dbReference>
<proteinExistence type="predicted"/>
<keyword evidence="5" id="KW-1185">Reference proteome</keyword>
<evidence type="ECO:0000313" key="4">
    <source>
        <dbReference type="EMBL" id="KAK3248178.1"/>
    </source>
</evidence>
<dbReference type="Proteomes" id="UP001190700">
    <property type="component" value="Unassembled WGS sequence"/>
</dbReference>
<dbReference type="PANTHER" id="PTHR47332:SF2">
    <property type="entry name" value="SET-6"/>
    <property type="match status" value="1"/>
</dbReference>
<dbReference type="InterPro" id="IPR001214">
    <property type="entry name" value="SET_dom"/>
</dbReference>
<dbReference type="Gene3D" id="2.170.270.10">
    <property type="entry name" value="SET domain"/>
    <property type="match status" value="1"/>
</dbReference>
<feature type="compositionally biased region" description="Polar residues" evidence="1">
    <location>
        <begin position="14"/>
        <end position="27"/>
    </location>
</feature>
<organism evidence="3 5">
    <name type="scientific">Cymbomonas tetramitiformis</name>
    <dbReference type="NCBI Taxonomy" id="36881"/>
    <lineage>
        <taxon>Eukaryota</taxon>
        <taxon>Viridiplantae</taxon>
        <taxon>Chlorophyta</taxon>
        <taxon>Pyramimonadophyceae</taxon>
        <taxon>Pyramimonadales</taxon>
        <taxon>Pyramimonadaceae</taxon>
        <taxon>Cymbomonas</taxon>
    </lineage>
</organism>
<comment type="caution">
    <text evidence="3">The sequence shown here is derived from an EMBL/GenBank/DDBJ whole genome shotgun (WGS) entry which is preliminary data.</text>
</comment>
<accession>A0AAE0C499</accession>
<dbReference type="SUPFAM" id="SSF82199">
    <property type="entry name" value="SET domain"/>
    <property type="match status" value="1"/>
</dbReference>
<dbReference type="CDD" id="cd20071">
    <property type="entry name" value="SET_SMYD"/>
    <property type="match status" value="1"/>
</dbReference>
<reference evidence="3" key="2">
    <citation type="submission" date="2023-06" db="EMBL/GenBank/DDBJ databases">
        <title>Long-read-based genome assembly of the green algal bacterivore Cymbomonas tetramitiformis.</title>
        <authorList>
            <person name="Gyaltshen Y."/>
            <person name="Rozenberg A."/>
            <person name="Paasch A."/>
            <person name="Burns J.A."/>
            <person name="Warring S."/>
            <person name="Larson R."/>
            <person name="Maurer-Alcala X."/>
            <person name="Dacks J."/>
            <person name="Kim E."/>
        </authorList>
    </citation>
    <scope>NUCLEOTIDE SEQUENCE</scope>
    <source>
        <strain evidence="3">PLY_AMNH</strain>
    </source>
</reference>
<evidence type="ECO:0000313" key="3">
    <source>
        <dbReference type="EMBL" id="KAK3248176.1"/>
    </source>
</evidence>
<dbReference type="EMBL" id="LGRX02028346">
    <property type="protein sequence ID" value="KAK3248178.1"/>
    <property type="molecule type" value="Genomic_DNA"/>
</dbReference>
<dbReference type="PANTHER" id="PTHR47332">
    <property type="entry name" value="SET DOMAIN-CONTAINING PROTEIN 5"/>
    <property type="match status" value="1"/>
</dbReference>
<reference evidence="3 5" key="1">
    <citation type="journal article" date="2015" name="Genome Biol. Evol.">
        <title>Comparative Genomics of a Bacterivorous Green Alga Reveals Evolutionary Causalities and Consequences of Phago-Mixotrophic Mode of Nutrition.</title>
        <authorList>
            <person name="Burns J.A."/>
            <person name="Paasch A."/>
            <person name="Narechania A."/>
            <person name="Kim E."/>
        </authorList>
    </citation>
    <scope>NUCLEOTIDE SEQUENCE [LARGE SCALE GENOMIC DNA]</scope>
    <source>
        <strain evidence="3">PLY_AMNH</strain>
    </source>
</reference>
<dbReference type="EMBL" id="LGRX02028347">
    <property type="protein sequence ID" value="KAK3248176.1"/>
    <property type="molecule type" value="Genomic_DNA"/>
</dbReference>
<sequence>MFGKDRRKQKVLQEGNQQDASAISQNVDESAEILPRRPFTCVKIPGRGFGMVANRDIKKGELILEEKPILTLAPIDVDNNAGEQHVTVAGIMKQYNMLSRSDQNKIKQLHSVSEPKTILGIIQANSFVRGVISEESVLCIESSRFNHSCRQNVSHGYVAEKDVERIVACRDVKEGEELLTCYAPPFDSYSSRQAVLRCHYGFECDCVVCAAPPEERKQNDKLREQFKMLDKRIPEVGSLNPKEGLGLVADALRILEKLDLQLAPLLEHHYYDGFQLAKGCGQMTRAKLFAKKAAEAVAICEGETTKHKKLLSYSKNPSLHINGT</sequence>
<gene>
    <name evidence="4" type="ORF">CYMTET_42349</name>
    <name evidence="3" type="ORF">CYMTET_42351</name>
</gene>